<dbReference type="RefSeq" id="WP_283413151.1">
    <property type="nucleotide sequence ID" value="NZ_FXUA01000004.1"/>
</dbReference>
<evidence type="ECO:0000313" key="2">
    <source>
        <dbReference type="Proteomes" id="UP001157915"/>
    </source>
</evidence>
<comment type="caution">
    <text evidence="1">The sequence shown here is derived from an EMBL/GenBank/DDBJ whole genome shotgun (WGS) entry which is preliminary data.</text>
</comment>
<organism evidence="1 2">
    <name type="scientific">Algoriphagus winogradskyi</name>
    <dbReference type="NCBI Taxonomy" id="237017"/>
    <lineage>
        <taxon>Bacteria</taxon>
        <taxon>Pseudomonadati</taxon>
        <taxon>Bacteroidota</taxon>
        <taxon>Cytophagia</taxon>
        <taxon>Cytophagales</taxon>
        <taxon>Cyclobacteriaceae</taxon>
        <taxon>Algoriphagus</taxon>
    </lineage>
</organism>
<gene>
    <name evidence="1" type="ORF">SAMN06265367_10423</name>
</gene>
<keyword evidence="2" id="KW-1185">Reference proteome</keyword>
<evidence type="ECO:0000313" key="1">
    <source>
        <dbReference type="EMBL" id="SMP24412.1"/>
    </source>
</evidence>
<dbReference type="EMBL" id="FXUA01000004">
    <property type="protein sequence ID" value="SMP24412.1"/>
    <property type="molecule type" value="Genomic_DNA"/>
</dbReference>
<name>A0ABY1P1Q4_9BACT</name>
<sequence length="91" mass="10389">MIIRNDASCLRFFAYLAGRPMTDAASILKLRYPFLLLTPYWRKSGYTNNFLKKILVSAMERMFRIILTPELEAGFTAVVPHYLDASLVAKG</sequence>
<reference evidence="1 2" key="1">
    <citation type="submission" date="2017-05" db="EMBL/GenBank/DDBJ databases">
        <authorList>
            <person name="Varghese N."/>
            <person name="Submissions S."/>
        </authorList>
    </citation>
    <scope>NUCLEOTIDE SEQUENCE [LARGE SCALE GENOMIC DNA]</scope>
    <source>
        <strain evidence="1 2">DSM 15360</strain>
    </source>
</reference>
<dbReference type="Proteomes" id="UP001157915">
    <property type="component" value="Unassembled WGS sequence"/>
</dbReference>
<accession>A0ABY1P1Q4</accession>
<protein>
    <submittedName>
        <fullName evidence="1">Uncharacterized protein</fullName>
    </submittedName>
</protein>
<proteinExistence type="predicted"/>